<evidence type="ECO:0000256" key="5">
    <source>
        <dbReference type="ARBA" id="ARBA00022989"/>
    </source>
</evidence>
<dbReference type="InterPro" id="IPR049142">
    <property type="entry name" value="MS_channel_1st"/>
</dbReference>
<organism evidence="12 13">
    <name type="scientific">Colwellia psychrerythraea</name>
    <name type="common">Vibrio psychroerythus</name>
    <dbReference type="NCBI Taxonomy" id="28229"/>
    <lineage>
        <taxon>Bacteria</taxon>
        <taxon>Pseudomonadati</taxon>
        <taxon>Pseudomonadota</taxon>
        <taxon>Gammaproteobacteria</taxon>
        <taxon>Alteromonadales</taxon>
        <taxon>Colwelliaceae</taxon>
        <taxon>Colwellia</taxon>
    </lineage>
</organism>
<feature type="transmembrane region" description="Helical" evidence="7">
    <location>
        <begin position="334"/>
        <end position="356"/>
    </location>
</feature>
<name>A0A099KSY4_COLPS</name>
<feature type="domain" description="Mechanosensitive ion channel MscS C-terminal" evidence="10">
    <location>
        <begin position="466"/>
        <end position="543"/>
    </location>
</feature>
<dbReference type="Proteomes" id="UP000029868">
    <property type="component" value="Unassembled WGS sequence"/>
</dbReference>
<dbReference type="Pfam" id="PF21088">
    <property type="entry name" value="MS_channel_1st"/>
    <property type="match status" value="1"/>
</dbReference>
<comment type="caution">
    <text evidence="12">The sequence shown here is derived from an EMBL/GenBank/DDBJ whole genome shotgun (WGS) entry which is preliminary data.</text>
</comment>
<dbReference type="AlphaFoldDB" id="A0A099KSY4"/>
<evidence type="ECO:0000259" key="10">
    <source>
        <dbReference type="Pfam" id="PF21082"/>
    </source>
</evidence>
<accession>A0A099KSY4</accession>
<dbReference type="GO" id="GO:0005886">
    <property type="term" value="C:plasma membrane"/>
    <property type="evidence" value="ECO:0007669"/>
    <property type="project" value="UniProtKB-SubCell"/>
</dbReference>
<dbReference type="GO" id="GO:0008381">
    <property type="term" value="F:mechanosensitive monoatomic ion channel activity"/>
    <property type="evidence" value="ECO:0007669"/>
    <property type="project" value="UniProtKB-ARBA"/>
</dbReference>
<dbReference type="InterPro" id="IPR023408">
    <property type="entry name" value="MscS_beta-dom_sf"/>
</dbReference>
<dbReference type="InterPro" id="IPR049278">
    <property type="entry name" value="MS_channel_C"/>
</dbReference>
<keyword evidence="8" id="KW-0732">Signal</keyword>
<evidence type="ECO:0000256" key="2">
    <source>
        <dbReference type="ARBA" id="ARBA00008017"/>
    </source>
</evidence>
<feature type="transmembrane region" description="Helical" evidence="7">
    <location>
        <begin position="264"/>
        <end position="284"/>
    </location>
</feature>
<evidence type="ECO:0000256" key="3">
    <source>
        <dbReference type="ARBA" id="ARBA00022475"/>
    </source>
</evidence>
<dbReference type="PANTHER" id="PTHR30566">
    <property type="entry name" value="YNAI-RELATED MECHANOSENSITIVE ION CHANNEL"/>
    <property type="match status" value="1"/>
</dbReference>
<feature type="transmembrane region" description="Helical" evidence="7">
    <location>
        <begin position="290"/>
        <end position="313"/>
    </location>
</feature>
<dbReference type="Pfam" id="PF00924">
    <property type="entry name" value="MS_channel_2nd"/>
    <property type="match status" value="1"/>
</dbReference>
<evidence type="ECO:0000256" key="8">
    <source>
        <dbReference type="SAM" id="SignalP"/>
    </source>
</evidence>
<dbReference type="InterPro" id="IPR010920">
    <property type="entry name" value="LSM_dom_sf"/>
</dbReference>
<evidence type="ECO:0000259" key="9">
    <source>
        <dbReference type="Pfam" id="PF00924"/>
    </source>
</evidence>
<dbReference type="Pfam" id="PF21082">
    <property type="entry name" value="MS_channel_3rd"/>
    <property type="match status" value="1"/>
</dbReference>
<evidence type="ECO:0000256" key="6">
    <source>
        <dbReference type="ARBA" id="ARBA00023136"/>
    </source>
</evidence>
<evidence type="ECO:0000256" key="7">
    <source>
        <dbReference type="SAM" id="Phobius"/>
    </source>
</evidence>
<comment type="subcellular location">
    <subcellularLocation>
        <location evidence="1">Cell membrane</location>
        <topology evidence="1">Multi-pass membrane protein</topology>
    </subcellularLocation>
</comment>
<protein>
    <submittedName>
        <fullName evidence="12">MscS Mechanosensitive ion channel</fullName>
    </submittedName>
</protein>
<dbReference type="Gene3D" id="2.30.30.60">
    <property type="match status" value="1"/>
</dbReference>
<evidence type="ECO:0000259" key="11">
    <source>
        <dbReference type="Pfam" id="PF21088"/>
    </source>
</evidence>
<evidence type="ECO:0000256" key="4">
    <source>
        <dbReference type="ARBA" id="ARBA00022692"/>
    </source>
</evidence>
<feature type="signal peptide" evidence="8">
    <location>
        <begin position="1"/>
        <end position="32"/>
    </location>
</feature>
<gene>
    <name evidence="12" type="ORF">GAB14E_2644</name>
</gene>
<proteinExistence type="inferred from homology"/>
<feature type="domain" description="Mechanosensitive ion channel MscS" evidence="9">
    <location>
        <begin position="387"/>
        <end position="452"/>
    </location>
</feature>
<sequence>MKPAQYSISFYRLLASLTVLVFLFLFSQNAYSAQSSNHNGEDISIKSMLDRKEAAQKSASQYDNFDEYNVPKDDFERGQPRSAIAGYLRAMRSGDLALATNYLDYRNLSEKTLKVGKEELARQLGVVLNRTLWVDLNSISARQEGRRNDNLPSYRDLVGQVEYQGNDVDILLQHIPRAEDKVKIWKISNATVEKIPRLFKRYSYSPLGEFLAKKLPAIDLFGVMLWQWLYFTLMMVIYYFIAKVFTWLTAFTLKRVYKKVSDDVLTFIKEPVALLIAVILARSFRDEANITIAVRAVTEGSTLLIIAWCWVCFRFIDLMKTILAEKFITQDKPLAVYLLRPAGTVIKIIIFSIAALNWLENLGFNASTLLAGLGIGGLAIALAAQKTVENIIGAITLYTSAPIKIGNFCRFGNSFGVVEEIGLRSTRIRTLERTVIYVANAKFIDMNIENYSEREKIAFRPKIFLAADTPKENIDALLVAVRAMLSTTEMIAESPLRTHFKAYTIYGLELDILAYVKTTDFDVFLDEINQLNLNILALLNEHDCKVQVMAERVAQ</sequence>
<keyword evidence="5 7" id="KW-1133">Transmembrane helix</keyword>
<dbReference type="SUPFAM" id="SSF50182">
    <property type="entry name" value="Sm-like ribonucleoproteins"/>
    <property type="match status" value="1"/>
</dbReference>
<evidence type="ECO:0000313" key="13">
    <source>
        <dbReference type="Proteomes" id="UP000029868"/>
    </source>
</evidence>
<evidence type="ECO:0000256" key="1">
    <source>
        <dbReference type="ARBA" id="ARBA00004651"/>
    </source>
</evidence>
<feature type="transmembrane region" description="Helical" evidence="7">
    <location>
        <begin position="362"/>
        <end position="384"/>
    </location>
</feature>
<reference evidence="12 13" key="1">
    <citation type="submission" date="2014-08" db="EMBL/GenBank/DDBJ databases">
        <title>Genomic and Phenotypic Diversity of Colwellia psychrerythraea strains from Disparate Marine Basins.</title>
        <authorList>
            <person name="Techtmann S.M."/>
            <person name="Stelling S.C."/>
            <person name="Utturkar S.M."/>
            <person name="Alshibli N."/>
            <person name="Harris A."/>
            <person name="Brown S.D."/>
            <person name="Hazen T.C."/>
        </authorList>
    </citation>
    <scope>NUCLEOTIDE SEQUENCE [LARGE SCALE GENOMIC DNA]</scope>
    <source>
        <strain evidence="12 13">GAB14E</strain>
    </source>
</reference>
<dbReference type="PATRIC" id="fig|28229.3.peg.2272"/>
<feature type="chain" id="PRO_5005166066" evidence="8">
    <location>
        <begin position="33"/>
        <end position="555"/>
    </location>
</feature>
<evidence type="ECO:0000313" key="12">
    <source>
        <dbReference type="EMBL" id="KGJ93320.1"/>
    </source>
</evidence>
<dbReference type="OrthoDB" id="9775207at2"/>
<feature type="transmembrane region" description="Helical" evidence="7">
    <location>
        <begin position="228"/>
        <end position="252"/>
    </location>
</feature>
<keyword evidence="6 7" id="KW-0472">Membrane</keyword>
<dbReference type="EMBL" id="JQEC01000027">
    <property type="protein sequence ID" value="KGJ93320.1"/>
    <property type="molecule type" value="Genomic_DNA"/>
</dbReference>
<keyword evidence="3" id="KW-1003">Cell membrane</keyword>
<keyword evidence="4 7" id="KW-0812">Transmembrane</keyword>
<dbReference type="SUPFAM" id="SSF82861">
    <property type="entry name" value="Mechanosensitive channel protein MscS (YggB), transmembrane region"/>
    <property type="match status" value="1"/>
</dbReference>
<feature type="domain" description="Mechanosensitive ion channel transmembrane helices 2/3" evidence="11">
    <location>
        <begin position="344"/>
        <end position="385"/>
    </location>
</feature>
<dbReference type="InterPro" id="IPR011014">
    <property type="entry name" value="MscS_channel_TM-2"/>
</dbReference>
<dbReference type="Gene3D" id="1.10.287.1260">
    <property type="match status" value="1"/>
</dbReference>
<dbReference type="PANTHER" id="PTHR30566:SF5">
    <property type="entry name" value="MECHANOSENSITIVE ION CHANNEL PROTEIN 1, MITOCHONDRIAL-RELATED"/>
    <property type="match status" value="1"/>
</dbReference>
<dbReference type="InterPro" id="IPR006685">
    <property type="entry name" value="MscS_channel_2nd"/>
</dbReference>
<comment type="similarity">
    <text evidence="2">Belongs to the MscS (TC 1.A.23) family.</text>
</comment>
<dbReference type="RefSeq" id="WP_033082352.1">
    <property type="nucleotide sequence ID" value="NZ_JQEC01000027.1"/>
</dbReference>